<protein>
    <submittedName>
        <fullName evidence="1 3">Uncharacterized protein</fullName>
    </submittedName>
</protein>
<dbReference type="WBParaSite" id="NBR_0001845801-mRNA-1">
    <property type="protein sequence ID" value="NBR_0001845801-mRNA-1"/>
    <property type="gene ID" value="NBR_0001845801"/>
</dbReference>
<evidence type="ECO:0000313" key="2">
    <source>
        <dbReference type="Proteomes" id="UP000271162"/>
    </source>
</evidence>
<name>A0A0N4YMP4_NIPBR</name>
<evidence type="ECO:0000313" key="1">
    <source>
        <dbReference type="EMBL" id="VDL82184.1"/>
    </source>
</evidence>
<sequence length="185" mass="20782">MPAEEHSLPTAMTGYTDVVQRDMPPPLPPRLYCNGRSGCHCQPSSSGEYPPKQCLQSYANSFNLFSTGLEPPPSDFDANSVGFVDIEELRALEEYDRVSVVSVPVLPLVTKRKSFASLRKWMPRRRSVAAYGYDNLATTAKQSDEYRDIYRVRKASSVSSVVLPYPSKKPSFRKTLKKFVFCGSR</sequence>
<reference evidence="1 2" key="2">
    <citation type="submission" date="2018-11" db="EMBL/GenBank/DDBJ databases">
        <authorList>
            <consortium name="Pathogen Informatics"/>
        </authorList>
    </citation>
    <scope>NUCLEOTIDE SEQUENCE [LARGE SCALE GENOMIC DNA]</scope>
</reference>
<dbReference type="Proteomes" id="UP000271162">
    <property type="component" value="Unassembled WGS sequence"/>
</dbReference>
<keyword evidence="2" id="KW-1185">Reference proteome</keyword>
<organism evidence="3">
    <name type="scientific">Nippostrongylus brasiliensis</name>
    <name type="common">Rat hookworm</name>
    <dbReference type="NCBI Taxonomy" id="27835"/>
    <lineage>
        <taxon>Eukaryota</taxon>
        <taxon>Metazoa</taxon>
        <taxon>Ecdysozoa</taxon>
        <taxon>Nematoda</taxon>
        <taxon>Chromadorea</taxon>
        <taxon>Rhabditida</taxon>
        <taxon>Rhabditina</taxon>
        <taxon>Rhabditomorpha</taxon>
        <taxon>Strongyloidea</taxon>
        <taxon>Heligmosomidae</taxon>
        <taxon>Nippostrongylus</taxon>
    </lineage>
</organism>
<evidence type="ECO:0000313" key="3">
    <source>
        <dbReference type="WBParaSite" id="NBR_0001845801-mRNA-1"/>
    </source>
</evidence>
<proteinExistence type="predicted"/>
<gene>
    <name evidence="1" type="ORF">NBR_LOCUS18459</name>
</gene>
<reference evidence="3" key="1">
    <citation type="submission" date="2017-02" db="UniProtKB">
        <authorList>
            <consortium name="WormBaseParasite"/>
        </authorList>
    </citation>
    <scope>IDENTIFICATION</scope>
</reference>
<accession>A0A0N4YMP4</accession>
<dbReference type="OMA" id="CIDEYHL"/>
<dbReference type="AlphaFoldDB" id="A0A0N4YMP4"/>
<dbReference type="EMBL" id="UYSL01023432">
    <property type="protein sequence ID" value="VDL82184.1"/>
    <property type="molecule type" value="Genomic_DNA"/>
</dbReference>